<keyword evidence="3" id="KW-1185">Reference proteome</keyword>
<organism evidence="2 3">
    <name type="scientific">Magallana gigas</name>
    <name type="common">Pacific oyster</name>
    <name type="synonym">Crassostrea gigas</name>
    <dbReference type="NCBI Taxonomy" id="29159"/>
    <lineage>
        <taxon>Eukaryota</taxon>
        <taxon>Metazoa</taxon>
        <taxon>Spiralia</taxon>
        <taxon>Lophotrochozoa</taxon>
        <taxon>Mollusca</taxon>
        <taxon>Bivalvia</taxon>
        <taxon>Autobranchia</taxon>
        <taxon>Pteriomorphia</taxon>
        <taxon>Ostreida</taxon>
        <taxon>Ostreoidea</taxon>
        <taxon>Ostreidae</taxon>
        <taxon>Magallana</taxon>
    </lineage>
</organism>
<dbReference type="AlphaFoldDB" id="A0A8W8KH51"/>
<name>A0A8W8KH51_MAGGI</name>
<reference evidence="2" key="1">
    <citation type="submission" date="2022-08" db="UniProtKB">
        <authorList>
            <consortium name="EnsemblMetazoa"/>
        </authorList>
    </citation>
    <scope>IDENTIFICATION</scope>
    <source>
        <strain evidence="2">05x7-T-G4-1.051#20</strain>
    </source>
</reference>
<proteinExistence type="predicted"/>
<accession>A0A8W8KH51</accession>
<dbReference type="EnsemblMetazoa" id="G23878.1">
    <property type="protein sequence ID" value="G23878.1:cds"/>
    <property type="gene ID" value="G23878"/>
</dbReference>
<evidence type="ECO:0000313" key="3">
    <source>
        <dbReference type="Proteomes" id="UP000005408"/>
    </source>
</evidence>
<sequence>MAHVYDILRIVFIYKSVSIGILQSTCRPPGADGIPYCCAFYFLTNNTCQECPPGYSNPTNDVNCSLPCSYPTYGALCEGRCYCSKEHCHHVHGCHVTTTIRKEPSFEMKSFNATQNTMTTKESVDHHKNLEKAYIRRYVIGVGLVLVAIMVIINIFNIHTYRKRNRETKETIHLVI</sequence>
<dbReference type="Proteomes" id="UP000005408">
    <property type="component" value="Unassembled WGS sequence"/>
</dbReference>
<keyword evidence="1" id="KW-1133">Transmembrane helix</keyword>
<evidence type="ECO:0000313" key="2">
    <source>
        <dbReference type="EnsemblMetazoa" id="G23878.1:cds"/>
    </source>
</evidence>
<protein>
    <submittedName>
        <fullName evidence="2">Uncharacterized protein</fullName>
    </submittedName>
</protein>
<keyword evidence="1" id="KW-0472">Membrane</keyword>
<keyword evidence="1" id="KW-0812">Transmembrane</keyword>
<feature type="transmembrane region" description="Helical" evidence="1">
    <location>
        <begin position="138"/>
        <end position="156"/>
    </location>
</feature>
<evidence type="ECO:0000256" key="1">
    <source>
        <dbReference type="SAM" id="Phobius"/>
    </source>
</evidence>